<keyword evidence="5" id="KW-0482">Metalloprotease</keyword>
<organism evidence="7 8">
    <name type="scientific">Amphibacillus marinus</name>
    <dbReference type="NCBI Taxonomy" id="872970"/>
    <lineage>
        <taxon>Bacteria</taxon>
        <taxon>Bacillati</taxon>
        <taxon>Bacillota</taxon>
        <taxon>Bacilli</taxon>
        <taxon>Bacillales</taxon>
        <taxon>Bacillaceae</taxon>
        <taxon>Amphibacillus</taxon>
    </lineage>
</organism>
<dbReference type="SUPFAM" id="SSF102712">
    <property type="entry name" value="JAB1/MPN domain"/>
    <property type="match status" value="1"/>
</dbReference>
<evidence type="ECO:0000313" key="7">
    <source>
        <dbReference type="EMBL" id="SEO90367.1"/>
    </source>
</evidence>
<reference evidence="7 8" key="1">
    <citation type="submission" date="2016-10" db="EMBL/GenBank/DDBJ databases">
        <authorList>
            <person name="de Groot N.N."/>
        </authorList>
    </citation>
    <scope>NUCLEOTIDE SEQUENCE [LARGE SCALE GENOMIC DNA]</scope>
    <source>
        <strain evidence="7 8">CGMCC 1.10434</strain>
    </source>
</reference>
<keyword evidence="3" id="KW-0378">Hydrolase</keyword>
<dbReference type="AlphaFoldDB" id="A0A1H8THJ2"/>
<keyword evidence="1" id="KW-0645">Protease</keyword>
<dbReference type="InterPro" id="IPR028090">
    <property type="entry name" value="JAB_dom_prok"/>
</dbReference>
<sequence>MIAVLFVLMKVGIHINRNLVYTLPNNKILFIRPEALAKMHQYKQVKWRDTEAGGILIGRILIEDGNYIIDEVSEPMLTDKRTRIRFIRKPDGHQEYFNKIWKREKGTCFYFGEWHTHPQRIPVPSRTDRKEWNRLINISFEADFLFFIIIGIDDFKVYCGSTSGRKILELNRRYELG</sequence>
<evidence type="ECO:0000256" key="5">
    <source>
        <dbReference type="ARBA" id="ARBA00023049"/>
    </source>
</evidence>
<dbReference type="GO" id="GO:0046872">
    <property type="term" value="F:metal ion binding"/>
    <property type="evidence" value="ECO:0007669"/>
    <property type="project" value="UniProtKB-KW"/>
</dbReference>
<gene>
    <name evidence="7" type="ORF">SAMN04488134_11648</name>
</gene>
<dbReference type="Proteomes" id="UP000199300">
    <property type="component" value="Unassembled WGS sequence"/>
</dbReference>
<proteinExistence type="predicted"/>
<evidence type="ECO:0000256" key="3">
    <source>
        <dbReference type="ARBA" id="ARBA00022801"/>
    </source>
</evidence>
<dbReference type="GO" id="GO:0006508">
    <property type="term" value="P:proteolysis"/>
    <property type="evidence" value="ECO:0007669"/>
    <property type="project" value="UniProtKB-KW"/>
</dbReference>
<evidence type="ECO:0000313" key="8">
    <source>
        <dbReference type="Proteomes" id="UP000199300"/>
    </source>
</evidence>
<dbReference type="EMBL" id="FODJ01000016">
    <property type="protein sequence ID" value="SEO90367.1"/>
    <property type="molecule type" value="Genomic_DNA"/>
</dbReference>
<protein>
    <submittedName>
        <fullName evidence="7">Integrative and conjugative element protein, VC0181 family</fullName>
    </submittedName>
</protein>
<dbReference type="GO" id="GO:0008237">
    <property type="term" value="F:metallopeptidase activity"/>
    <property type="evidence" value="ECO:0007669"/>
    <property type="project" value="UniProtKB-KW"/>
</dbReference>
<keyword evidence="8" id="KW-1185">Reference proteome</keyword>
<dbReference type="STRING" id="872970.SAMN04488134_11648"/>
<evidence type="ECO:0000256" key="1">
    <source>
        <dbReference type="ARBA" id="ARBA00022670"/>
    </source>
</evidence>
<evidence type="ECO:0000259" key="6">
    <source>
        <dbReference type="Pfam" id="PF14464"/>
    </source>
</evidence>
<evidence type="ECO:0000256" key="4">
    <source>
        <dbReference type="ARBA" id="ARBA00022833"/>
    </source>
</evidence>
<evidence type="ECO:0000256" key="2">
    <source>
        <dbReference type="ARBA" id="ARBA00022723"/>
    </source>
</evidence>
<keyword evidence="2" id="KW-0479">Metal-binding</keyword>
<dbReference type="Gene3D" id="3.40.140.10">
    <property type="entry name" value="Cytidine Deaminase, domain 2"/>
    <property type="match status" value="1"/>
</dbReference>
<keyword evidence="4" id="KW-0862">Zinc</keyword>
<accession>A0A1H8THJ2</accession>
<dbReference type="Pfam" id="PF14464">
    <property type="entry name" value="Prok-JAB"/>
    <property type="match status" value="1"/>
</dbReference>
<name>A0A1H8THJ2_9BACI</name>
<feature type="domain" description="JAB" evidence="6">
    <location>
        <begin position="46"/>
        <end position="150"/>
    </location>
</feature>